<comment type="caution">
    <text evidence="3">The sequence shown here is derived from an EMBL/GenBank/DDBJ whole genome shotgun (WGS) entry which is preliminary data.</text>
</comment>
<name>A0A545VEF6_9HYPO</name>
<keyword evidence="4" id="KW-1185">Reference proteome</keyword>
<feature type="compositionally biased region" description="Basic and acidic residues" evidence="1">
    <location>
        <begin position="256"/>
        <end position="267"/>
    </location>
</feature>
<keyword evidence="2" id="KW-0732">Signal</keyword>
<evidence type="ECO:0000256" key="2">
    <source>
        <dbReference type="SAM" id="SignalP"/>
    </source>
</evidence>
<reference evidence="3 4" key="1">
    <citation type="journal article" date="2019" name="Appl. Microbiol. Biotechnol.">
        <title>Genome sequence of Isaria javanica and comparative genome analysis insights into family S53 peptidase evolution in fungal entomopathogens.</title>
        <authorList>
            <person name="Lin R."/>
            <person name="Zhang X."/>
            <person name="Xin B."/>
            <person name="Zou M."/>
            <person name="Gao Y."/>
            <person name="Qin F."/>
            <person name="Hu Q."/>
            <person name="Xie B."/>
            <person name="Cheng X."/>
        </authorList>
    </citation>
    <scope>NUCLEOTIDE SEQUENCE [LARGE SCALE GENOMIC DNA]</scope>
    <source>
        <strain evidence="3 4">IJ1G</strain>
    </source>
</reference>
<feature type="chain" id="PRO_5021809051" evidence="2">
    <location>
        <begin position="18"/>
        <end position="313"/>
    </location>
</feature>
<dbReference type="EMBL" id="SPUK01000001">
    <property type="protein sequence ID" value="TQW00102.1"/>
    <property type="molecule type" value="Genomic_DNA"/>
</dbReference>
<organism evidence="3 4">
    <name type="scientific">Cordyceps javanica</name>
    <dbReference type="NCBI Taxonomy" id="43265"/>
    <lineage>
        <taxon>Eukaryota</taxon>
        <taxon>Fungi</taxon>
        <taxon>Dikarya</taxon>
        <taxon>Ascomycota</taxon>
        <taxon>Pezizomycotina</taxon>
        <taxon>Sordariomycetes</taxon>
        <taxon>Hypocreomycetidae</taxon>
        <taxon>Hypocreales</taxon>
        <taxon>Cordycipitaceae</taxon>
        <taxon>Cordyceps</taxon>
    </lineage>
</organism>
<sequence length="313" mass="33340">MRVVGLAAALLAAAAAAAPVQCGAVDALWQDEAAVVGNFPECESFYDGTSPEQTADIDPGHPEMKRLVACRRQEGTSIFKCTDPSRRSESLTYNGHATNDVVGEEKRADKNQDGNWPPGPVEQSTQGNWPPDRRGEQSTQGNWPPDRRGEQSTQGNWPPDRRENKNEDGNWPPGPVEQSTQGNWPPDRRMEQNNGANSPSKRAEGVAEGNWPPGVEPTANENASSASTGGDWFLASSQKRGEQNVQGNWPPGIRPEANERVSSRDAGDGEEQADDGPGGGDICGLSGCDDDPPIGGLKDPGHAGNGKRADGKE</sequence>
<feature type="compositionally biased region" description="Basic and acidic residues" evidence="1">
    <location>
        <begin position="103"/>
        <end position="112"/>
    </location>
</feature>
<feature type="compositionally biased region" description="Polar residues" evidence="1">
    <location>
        <begin position="235"/>
        <end position="247"/>
    </location>
</feature>
<feature type="compositionally biased region" description="Polar residues" evidence="1">
    <location>
        <begin position="219"/>
        <end position="228"/>
    </location>
</feature>
<dbReference type="STRING" id="43265.A0A545VEF6"/>
<feature type="signal peptide" evidence="2">
    <location>
        <begin position="1"/>
        <end position="17"/>
    </location>
</feature>
<proteinExistence type="predicted"/>
<dbReference type="AlphaFoldDB" id="A0A545VEF6"/>
<accession>A0A545VEF6</accession>
<evidence type="ECO:0000256" key="1">
    <source>
        <dbReference type="SAM" id="MobiDB-lite"/>
    </source>
</evidence>
<feature type="compositionally biased region" description="Basic and acidic residues" evidence="1">
    <location>
        <begin position="159"/>
        <end position="168"/>
    </location>
</feature>
<dbReference type="Proteomes" id="UP000315783">
    <property type="component" value="Unassembled WGS sequence"/>
</dbReference>
<feature type="region of interest" description="Disordered" evidence="1">
    <location>
        <begin position="81"/>
        <end position="313"/>
    </location>
</feature>
<evidence type="ECO:0000313" key="4">
    <source>
        <dbReference type="Proteomes" id="UP000315783"/>
    </source>
</evidence>
<gene>
    <name evidence="3" type="ORF">IF1G_00033</name>
</gene>
<evidence type="ECO:0000313" key="3">
    <source>
        <dbReference type="EMBL" id="TQW00102.1"/>
    </source>
</evidence>
<protein>
    <submittedName>
        <fullName evidence="3">Uncharacterized protein</fullName>
    </submittedName>
</protein>